<protein>
    <submittedName>
        <fullName evidence="2">Uncharacterized protein</fullName>
    </submittedName>
</protein>
<evidence type="ECO:0000256" key="1">
    <source>
        <dbReference type="SAM" id="MobiDB-lite"/>
    </source>
</evidence>
<comment type="caution">
    <text evidence="2">The sequence shown here is derived from an EMBL/GenBank/DDBJ whole genome shotgun (WGS) entry which is preliminary data.</text>
</comment>
<evidence type="ECO:0000313" key="3">
    <source>
        <dbReference type="Proteomes" id="UP001049176"/>
    </source>
</evidence>
<organism evidence="2 3">
    <name type="scientific">Marasmius oreades</name>
    <name type="common">fairy-ring Marasmius</name>
    <dbReference type="NCBI Taxonomy" id="181124"/>
    <lineage>
        <taxon>Eukaryota</taxon>
        <taxon>Fungi</taxon>
        <taxon>Dikarya</taxon>
        <taxon>Basidiomycota</taxon>
        <taxon>Agaricomycotina</taxon>
        <taxon>Agaricomycetes</taxon>
        <taxon>Agaricomycetidae</taxon>
        <taxon>Agaricales</taxon>
        <taxon>Marasmiineae</taxon>
        <taxon>Marasmiaceae</taxon>
        <taxon>Marasmius</taxon>
    </lineage>
</organism>
<keyword evidence="3" id="KW-1185">Reference proteome</keyword>
<dbReference type="GeneID" id="66072058"/>
<dbReference type="Gene3D" id="3.60.130.30">
    <property type="match status" value="1"/>
</dbReference>
<dbReference type="KEGG" id="more:E1B28_002982"/>
<reference evidence="2" key="1">
    <citation type="journal article" date="2021" name="Genome Biol. Evol.">
        <title>The assembled and annotated genome of the fairy-ring fungus Marasmius oreades.</title>
        <authorList>
            <person name="Hiltunen M."/>
            <person name="Ament-Velasquez S.L."/>
            <person name="Johannesson H."/>
        </authorList>
    </citation>
    <scope>NUCLEOTIDE SEQUENCE</scope>
    <source>
        <strain evidence="2">03SP1</strain>
    </source>
</reference>
<accession>A0A9P7RJN2</accession>
<sequence length="476" mass="52611">MTNPNDRGQGQSAEGQSDCGWGAYLNELDQLQASSRHGQSSRRARSSTAGGTNTHCVVQKTRLGVPVPSLQHYTPIHRHPSSYIGRRPANARRSPLKQAENLPTTYLHHLKHALPHIPRFTVPLSLDVLKKQAGNMSVGEQLRAVCATMEEESYPVQAMSGIWEVEGQPVMIYLSKRLHSSGNDGGRIPLPLEAQHHPQRLLSTLQAAIENGQKIHFDGFEDNLVKRYYESIQTMCAFNPPKPDHTQQRHGIEAVNGNAVHRFPISSNVSWTNDTNEAKVWPGVRPTPGIVYSDDNGITGLEAAGVLHLVEGWEQRGHHELGLHQSASLSGSGQAIRATEHSYATNNCLERCIESAIQVFFPDQHQTFSKARDAARLVQGQKGGCFTGRAVVYKLQLYPHCDDGDEGISASFPCGRYTGGYMLIPQFRAKLNYRPGDLLLINAKLIWHTVTEWKAVTMHKDDTTTPGCVGSVFFLP</sequence>
<name>A0A9P7RJN2_9AGAR</name>
<dbReference type="EMBL" id="CM032191">
    <property type="protein sequence ID" value="KAG7085421.1"/>
    <property type="molecule type" value="Genomic_DNA"/>
</dbReference>
<gene>
    <name evidence="2" type="ORF">E1B28_002982</name>
</gene>
<dbReference type="OrthoDB" id="2658103at2759"/>
<evidence type="ECO:0000313" key="2">
    <source>
        <dbReference type="EMBL" id="KAG7085421.1"/>
    </source>
</evidence>
<dbReference type="AlphaFoldDB" id="A0A9P7RJN2"/>
<feature type="region of interest" description="Disordered" evidence="1">
    <location>
        <begin position="33"/>
        <end position="56"/>
    </location>
</feature>
<dbReference type="Proteomes" id="UP001049176">
    <property type="component" value="Chromosome 11"/>
</dbReference>
<proteinExistence type="predicted"/>
<dbReference type="RefSeq" id="XP_043001892.1">
    <property type="nucleotide sequence ID" value="XM_043159938.1"/>
</dbReference>